<feature type="transmembrane region" description="Helical" evidence="1">
    <location>
        <begin position="201"/>
        <end position="220"/>
    </location>
</feature>
<dbReference type="Proteomes" id="UP000886891">
    <property type="component" value="Unassembled WGS sequence"/>
</dbReference>
<dbReference type="SUPFAM" id="SSF53187">
    <property type="entry name" value="Zn-dependent exopeptidases"/>
    <property type="match status" value="1"/>
</dbReference>
<feature type="transmembrane region" description="Helical" evidence="1">
    <location>
        <begin position="67"/>
        <end position="88"/>
    </location>
</feature>
<dbReference type="AlphaFoldDB" id="A0A9D1NAS6"/>
<name>A0A9D1NAS6_9FIRM</name>
<evidence type="ECO:0000256" key="1">
    <source>
        <dbReference type="SAM" id="Phobius"/>
    </source>
</evidence>
<evidence type="ECO:0000259" key="2">
    <source>
        <dbReference type="Pfam" id="PF04389"/>
    </source>
</evidence>
<evidence type="ECO:0000313" key="3">
    <source>
        <dbReference type="EMBL" id="HIU99668.1"/>
    </source>
</evidence>
<proteinExistence type="predicted"/>
<dbReference type="InterPro" id="IPR007484">
    <property type="entry name" value="Peptidase_M28"/>
</dbReference>
<dbReference type="EMBL" id="DVOH01000011">
    <property type="protein sequence ID" value="HIU99668.1"/>
    <property type="molecule type" value="Genomic_DNA"/>
</dbReference>
<keyword evidence="1" id="KW-1133">Transmembrane helix</keyword>
<dbReference type="Gene3D" id="3.40.630.10">
    <property type="entry name" value="Zn peptidases"/>
    <property type="match status" value="1"/>
</dbReference>
<keyword evidence="1" id="KW-0472">Membrane</keyword>
<organism evidence="3 4">
    <name type="scientific">Candidatus Stercoripulliclostridium merdipullorum</name>
    <dbReference type="NCBI Taxonomy" id="2840952"/>
    <lineage>
        <taxon>Bacteria</taxon>
        <taxon>Bacillati</taxon>
        <taxon>Bacillota</taxon>
        <taxon>Clostridia</taxon>
        <taxon>Eubacteriales</taxon>
        <taxon>Candidatus Stercoripulliclostridium</taxon>
    </lineage>
</organism>
<reference evidence="3" key="1">
    <citation type="submission" date="2020-10" db="EMBL/GenBank/DDBJ databases">
        <authorList>
            <person name="Gilroy R."/>
        </authorList>
    </citation>
    <scope>NUCLEOTIDE SEQUENCE</scope>
    <source>
        <strain evidence="3">23406</strain>
    </source>
</reference>
<gene>
    <name evidence="3" type="ORF">IAB14_00975</name>
</gene>
<protein>
    <submittedName>
        <fullName evidence="3">M20/M25/M40 family metallo-hydrolase</fullName>
    </submittedName>
</protein>
<evidence type="ECO:0000313" key="4">
    <source>
        <dbReference type="Proteomes" id="UP000886891"/>
    </source>
</evidence>
<comment type="caution">
    <text evidence="3">The sequence shown here is derived from an EMBL/GenBank/DDBJ whole genome shotgun (WGS) entry which is preliminary data.</text>
</comment>
<accession>A0A9D1NAS6</accession>
<feature type="domain" description="Peptidase M28" evidence="2">
    <location>
        <begin position="227"/>
        <end position="391"/>
    </location>
</feature>
<sequence length="410" mass="45292">MKIDKNVRQQTVDYSVQAIKHICTEIGPREPGSPEERAAQQYLADDIIKNNWADSVEFQEFSVAPKAFMGFSRIIPVLIAIGIVMFWWFPWAPLVFNVIGLAILFFQFLLYWRFLDPLYKKSTSSNLIATKKPTGEVKRRIILSGHSDCAYEWTVFHHFGPKVHIGSLVLAAIGAFVSIGLSIAATVIYAADPALWAHTPVWMLIVAACFAPFYLALFLYSNYNRVVPGANDNLTGCLGAVGALKCLKDQGIDFEHTEVVAVLTGSEEAGLRGAKAYAEQYAHGLKTDGVETVFIGLETFRDYEHMSIYHRDLSGTVKHDERAVRLLDRAVERLGLDPLPHASVFIGASDAAALTQAGLCACTLASMDPAPARYYHTRNDDSDNLNPECMALGLDIALEAVELFDEEGLK</sequence>
<feature type="transmembrane region" description="Helical" evidence="1">
    <location>
        <begin position="94"/>
        <end position="112"/>
    </location>
</feature>
<feature type="transmembrane region" description="Helical" evidence="1">
    <location>
        <begin position="168"/>
        <end position="189"/>
    </location>
</feature>
<reference evidence="3" key="2">
    <citation type="journal article" date="2021" name="PeerJ">
        <title>Extensive microbial diversity within the chicken gut microbiome revealed by metagenomics and culture.</title>
        <authorList>
            <person name="Gilroy R."/>
            <person name="Ravi A."/>
            <person name="Getino M."/>
            <person name="Pursley I."/>
            <person name="Horton D.L."/>
            <person name="Alikhan N.F."/>
            <person name="Baker D."/>
            <person name="Gharbi K."/>
            <person name="Hall N."/>
            <person name="Watson M."/>
            <person name="Adriaenssens E.M."/>
            <person name="Foster-Nyarko E."/>
            <person name="Jarju S."/>
            <person name="Secka A."/>
            <person name="Antonio M."/>
            <person name="Oren A."/>
            <person name="Chaudhuri R.R."/>
            <person name="La Ragione R."/>
            <person name="Hildebrand F."/>
            <person name="Pallen M.J."/>
        </authorList>
    </citation>
    <scope>NUCLEOTIDE SEQUENCE</scope>
    <source>
        <strain evidence="3">23406</strain>
    </source>
</reference>
<dbReference type="Pfam" id="PF04389">
    <property type="entry name" value="Peptidase_M28"/>
    <property type="match status" value="1"/>
</dbReference>
<keyword evidence="1" id="KW-0812">Transmembrane</keyword>